<dbReference type="SMART" id="SM00100">
    <property type="entry name" value="cNMP"/>
    <property type="match status" value="1"/>
</dbReference>
<feature type="domain" description="PAC" evidence="27">
    <location>
        <begin position="93"/>
        <end position="145"/>
    </location>
</feature>
<evidence type="ECO:0000256" key="13">
    <source>
        <dbReference type="ARBA" id="ARBA00023303"/>
    </source>
</evidence>
<dbReference type="InterPro" id="IPR050818">
    <property type="entry name" value="KCNH_animal-type"/>
</dbReference>
<evidence type="ECO:0000256" key="19">
    <source>
        <dbReference type="ARBA" id="ARBA00076367"/>
    </source>
</evidence>
<evidence type="ECO:0000256" key="15">
    <source>
        <dbReference type="ARBA" id="ARBA00058898"/>
    </source>
</evidence>
<evidence type="ECO:0000256" key="10">
    <source>
        <dbReference type="ARBA" id="ARBA00023065"/>
    </source>
</evidence>
<keyword evidence="5 24" id="KW-0812">Transmembrane</keyword>
<evidence type="ECO:0000256" key="17">
    <source>
        <dbReference type="ARBA" id="ARBA00074373"/>
    </source>
</evidence>
<evidence type="ECO:0000256" key="11">
    <source>
        <dbReference type="ARBA" id="ARBA00023136"/>
    </source>
</evidence>
<dbReference type="GO" id="GO:0005886">
    <property type="term" value="C:plasma membrane"/>
    <property type="evidence" value="ECO:0007669"/>
    <property type="project" value="TreeGrafter"/>
</dbReference>
<dbReference type="GO" id="GO:0034702">
    <property type="term" value="C:monoatomic ion channel complex"/>
    <property type="evidence" value="ECO:0007669"/>
    <property type="project" value="UniProtKB-KW"/>
</dbReference>
<dbReference type="Proteomes" id="UP000515150">
    <property type="component" value="Chromosome 19"/>
</dbReference>
<dbReference type="PRINTS" id="PR01465">
    <property type="entry name" value="ELKCHANNEL"/>
</dbReference>
<dbReference type="InParanoid" id="A0A6P7L9J2"/>
<dbReference type="InterPro" id="IPR003950">
    <property type="entry name" value="K_chnl_volt-dep_ELK"/>
</dbReference>
<evidence type="ECO:0000259" key="27">
    <source>
        <dbReference type="PROSITE" id="PS50113"/>
    </source>
</evidence>
<dbReference type="CDD" id="cd00130">
    <property type="entry name" value="PAS"/>
    <property type="match status" value="1"/>
</dbReference>
<dbReference type="InterPro" id="IPR001610">
    <property type="entry name" value="PAC"/>
</dbReference>
<evidence type="ECO:0000256" key="16">
    <source>
        <dbReference type="ARBA" id="ARBA00061598"/>
    </source>
</evidence>
<reference evidence="29" key="1">
    <citation type="submission" date="2025-08" db="UniProtKB">
        <authorList>
            <consortium name="RefSeq"/>
        </authorList>
    </citation>
    <scope>IDENTIFICATION</scope>
</reference>
<dbReference type="AlphaFoldDB" id="A0A6P7L9J2"/>
<feature type="region of interest" description="Disordered" evidence="23">
    <location>
        <begin position="948"/>
        <end position="980"/>
    </location>
</feature>
<keyword evidence="28" id="KW-1185">Reference proteome</keyword>
<feature type="region of interest" description="Disordered" evidence="23">
    <location>
        <begin position="748"/>
        <end position="789"/>
    </location>
</feature>
<dbReference type="NCBIfam" id="TIGR00229">
    <property type="entry name" value="sensory_box"/>
    <property type="match status" value="1"/>
</dbReference>
<evidence type="ECO:0000256" key="22">
    <source>
        <dbReference type="SAM" id="Coils"/>
    </source>
</evidence>
<dbReference type="GO" id="GO:0042391">
    <property type="term" value="P:regulation of membrane potential"/>
    <property type="evidence" value="ECO:0007669"/>
    <property type="project" value="TreeGrafter"/>
</dbReference>
<keyword evidence="6" id="KW-0631">Potassium channel</keyword>
<dbReference type="InterPro" id="IPR000595">
    <property type="entry name" value="cNMP-bd_dom"/>
</dbReference>
<evidence type="ECO:0000256" key="8">
    <source>
        <dbReference type="ARBA" id="ARBA00022958"/>
    </source>
</evidence>
<feature type="domain" description="PAS" evidence="26">
    <location>
        <begin position="14"/>
        <end position="90"/>
    </location>
</feature>
<feature type="transmembrane region" description="Helical" evidence="24">
    <location>
        <begin position="223"/>
        <end position="243"/>
    </location>
</feature>
<dbReference type="Pfam" id="PF00027">
    <property type="entry name" value="cNMP_binding"/>
    <property type="match status" value="1"/>
</dbReference>
<feature type="transmembrane region" description="Helical" evidence="24">
    <location>
        <begin position="447"/>
        <end position="471"/>
    </location>
</feature>
<feature type="domain" description="Cyclic nucleotide-binding" evidence="25">
    <location>
        <begin position="549"/>
        <end position="649"/>
    </location>
</feature>
<evidence type="ECO:0000256" key="21">
    <source>
        <dbReference type="ARBA" id="ARBA00083198"/>
    </source>
</evidence>
<feature type="compositionally biased region" description="Pro residues" evidence="23">
    <location>
        <begin position="1075"/>
        <end position="1087"/>
    </location>
</feature>
<dbReference type="Gene3D" id="2.60.120.10">
    <property type="entry name" value="Jelly Rolls"/>
    <property type="match status" value="1"/>
</dbReference>
<dbReference type="SMART" id="SM00086">
    <property type="entry name" value="PAC"/>
    <property type="match status" value="1"/>
</dbReference>
<evidence type="ECO:0000256" key="18">
    <source>
        <dbReference type="ARBA" id="ARBA00075970"/>
    </source>
</evidence>
<evidence type="ECO:0000259" key="26">
    <source>
        <dbReference type="PROSITE" id="PS50112"/>
    </source>
</evidence>
<dbReference type="PROSITE" id="PS50042">
    <property type="entry name" value="CNMP_BINDING_3"/>
    <property type="match status" value="1"/>
</dbReference>
<dbReference type="FunFam" id="1.10.287.70:FF:000042">
    <property type="entry name" value="potassium voltage-gated channel subfamily H member 8"/>
    <property type="match status" value="1"/>
</dbReference>
<keyword evidence="4" id="KW-0633">Potassium transport</keyword>
<gene>
    <name evidence="29" type="primary">LOC114846416</name>
</gene>
<dbReference type="SUPFAM" id="SSF81324">
    <property type="entry name" value="Voltage-gated potassium channels"/>
    <property type="match status" value="1"/>
</dbReference>
<evidence type="ECO:0000313" key="28">
    <source>
        <dbReference type="Proteomes" id="UP000515150"/>
    </source>
</evidence>
<feature type="region of interest" description="Disordered" evidence="23">
    <location>
        <begin position="1065"/>
        <end position="1158"/>
    </location>
</feature>
<comment type="subcellular location">
    <subcellularLocation>
        <location evidence="1">Membrane</location>
        <topology evidence="1">Multi-pass membrane protein</topology>
    </subcellularLocation>
</comment>
<dbReference type="FunFam" id="1.10.1200.260:FF:000002">
    <property type="entry name" value="Potassium voltage-gated channel subfamily H member 8"/>
    <property type="match status" value="1"/>
</dbReference>
<evidence type="ECO:0000256" key="6">
    <source>
        <dbReference type="ARBA" id="ARBA00022826"/>
    </source>
</evidence>
<evidence type="ECO:0000256" key="14">
    <source>
        <dbReference type="ARBA" id="ARBA00034430"/>
    </source>
</evidence>
<dbReference type="InterPro" id="IPR003938">
    <property type="entry name" value="K_chnl_volt-dep_EAG/ELK/ERG"/>
</dbReference>
<evidence type="ECO:0000256" key="23">
    <source>
        <dbReference type="SAM" id="MobiDB-lite"/>
    </source>
</evidence>
<dbReference type="PANTHER" id="PTHR10217">
    <property type="entry name" value="VOLTAGE AND LIGAND GATED POTASSIUM CHANNEL"/>
    <property type="match status" value="1"/>
</dbReference>
<dbReference type="InterPro" id="IPR005821">
    <property type="entry name" value="Ion_trans_dom"/>
</dbReference>
<feature type="compositionally biased region" description="Low complexity" evidence="23">
    <location>
        <begin position="770"/>
        <end position="783"/>
    </location>
</feature>
<feature type="transmembrane region" description="Helical" evidence="24">
    <location>
        <begin position="419"/>
        <end position="440"/>
    </location>
</feature>
<dbReference type="KEGG" id="bspl:114846416"/>
<dbReference type="InterPro" id="IPR014710">
    <property type="entry name" value="RmlC-like_jellyroll"/>
</dbReference>
<dbReference type="PROSITE" id="PS50113">
    <property type="entry name" value="PAC"/>
    <property type="match status" value="1"/>
</dbReference>
<evidence type="ECO:0000256" key="2">
    <source>
        <dbReference type="ARBA" id="ARBA00011552"/>
    </source>
</evidence>
<keyword evidence="12" id="KW-0325">Glycoprotein</keyword>
<keyword evidence="11 24" id="KW-0472">Membrane</keyword>
<feature type="transmembrane region" description="Helical" evidence="24">
    <location>
        <begin position="320"/>
        <end position="340"/>
    </location>
</feature>
<evidence type="ECO:0000256" key="24">
    <source>
        <dbReference type="SAM" id="Phobius"/>
    </source>
</evidence>
<accession>A0A6P7L9J2</accession>
<dbReference type="RefSeq" id="XP_028991163.1">
    <property type="nucleotide sequence ID" value="XM_029135330.3"/>
</dbReference>
<keyword evidence="10" id="KW-0406">Ion transport</keyword>
<keyword evidence="8" id="KW-0630">Potassium</keyword>
<evidence type="ECO:0000256" key="1">
    <source>
        <dbReference type="ARBA" id="ARBA00004141"/>
    </source>
</evidence>
<comment type="function">
    <text evidence="15">Pore-forming (alpha) subunit of a voltage-gated delayed rectifier. Activates at more negative voltages, exhibits fast prepulse-independent activation kinetics and deactivates much more slowly, but shows no inactivation.</text>
</comment>
<dbReference type="GeneID" id="114846416"/>
<dbReference type="InterPro" id="IPR000700">
    <property type="entry name" value="PAS-assoc_C"/>
</dbReference>
<dbReference type="Gene3D" id="3.30.450.20">
    <property type="entry name" value="PAS domain"/>
    <property type="match status" value="1"/>
</dbReference>
<protein>
    <recommendedName>
        <fullName evidence="17">Voltage-gated delayed rectifier potassium channel KCNH4</fullName>
    </recommendedName>
    <alternativeName>
        <fullName evidence="21">Brain-specific eag-like channel 2</fullName>
    </alternativeName>
    <alternativeName>
        <fullName evidence="19">Ether-a-go-go-like potassium channel 1</fullName>
    </alternativeName>
    <alternativeName>
        <fullName evidence="18">Potassium voltage-gated channel subfamily H member 4</fullName>
    </alternativeName>
    <alternativeName>
        <fullName evidence="20">Voltage-gated potassium channel subunit Kv12.3</fullName>
    </alternativeName>
</protein>
<dbReference type="InterPro" id="IPR000014">
    <property type="entry name" value="PAS"/>
</dbReference>
<evidence type="ECO:0000313" key="29">
    <source>
        <dbReference type="RefSeq" id="XP_028991163.1"/>
    </source>
</evidence>
<dbReference type="InterPro" id="IPR035965">
    <property type="entry name" value="PAS-like_dom_sf"/>
</dbReference>
<feature type="compositionally biased region" description="Polar residues" evidence="23">
    <location>
        <begin position="1141"/>
        <end position="1158"/>
    </location>
</feature>
<comment type="similarity">
    <text evidence="16">Belongs to the potassium channel family. H (Eag) (TC 1.A.1.20) subfamily. Kv12.3/KCNH4 sub-subfamily.</text>
</comment>
<organism evidence="28 29">
    <name type="scientific">Betta splendens</name>
    <name type="common">Siamese fighting fish</name>
    <dbReference type="NCBI Taxonomy" id="158456"/>
    <lineage>
        <taxon>Eukaryota</taxon>
        <taxon>Metazoa</taxon>
        <taxon>Chordata</taxon>
        <taxon>Craniata</taxon>
        <taxon>Vertebrata</taxon>
        <taxon>Euteleostomi</taxon>
        <taxon>Actinopterygii</taxon>
        <taxon>Neopterygii</taxon>
        <taxon>Teleostei</taxon>
        <taxon>Neoteleostei</taxon>
        <taxon>Acanthomorphata</taxon>
        <taxon>Anabantaria</taxon>
        <taxon>Anabantiformes</taxon>
        <taxon>Anabantoidei</taxon>
        <taxon>Osphronemidae</taxon>
        <taxon>Betta</taxon>
    </lineage>
</organism>
<evidence type="ECO:0000259" key="25">
    <source>
        <dbReference type="PROSITE" id="PS50042"/>
    </source>
</evidence>
<comment type="catalytic activity">
    <reaction evidence="14">
        <text>K(+)(in) = K(+)(out)</text>
        <dbReference type="Rhea" id="RHEA:29463"/>
        <dbReference type="ChEBI" id="CHEBI:29103"/>
    </reaction>
</comment>
<feature type="coiled-coil region" evidence="22">
    <location>
        <begin position="76"/>
        <end position="103"/>
    </location>
</feature>
<proteinExistence type="inferred from homology"/>
<dbReference type="FunCoup" id="A0A6P7L9J2">
    <property type="interactions" value="168"/>
</dbReference>
<feature type="transmembrane region" description="Helical" evidence="24">
    <location>
        <begin position="352"/>
        <end position="378"/>
    </location>
</feature>
<keyword evidence="13" id="KW-0407">Ion channel</keyword>
<evidence type="ECO:0000256" key="7">
    <source>
        <dbReference type="ARBA" id="ARBA00022882"/>
    </source>
</evidence>
<keyword evidence="7" id="KW-0851">Voltage-gated channel</keyword>
<evidence type="ECO:0000256" key="20">
    <source>
        <dbReference type="ARBA" id="ARBA00082973"/>
    </source>
</evidence>
<comment type="subunit">
    <text evidence="2">The potassium channel is probably composed of a homo- or heterotetrameric complex of pore-forming alpha subunits that can associate with modulating beta subunits.</text>
</comment>
<dbReference type="Gene3D" id="1.10.287.70">
    <property type="match status" value="1"/>
</dbReference>
<dbReference type="PRINTS" id="PR01463">
    <property type="entry name" value="EAGCHANLFMLY"/>
</dbReference>
<evidence type="ECO:0000256" key="3">
    <source>
        <dbReference type="ARBA" id="ARBA00022448"/>
    </source>
</evidence>
<dbReference type="PANTHER" id="PTHR10217:SF630">
    <property type="entry name" value="POTASSIUM VOLTAGE-GATED CHANNEL SUBFAMILY H MEMBER 4"/>
    <property type="match status" value="1"/>
</dbReference>
<keyword evidence="9 24" id="KW-1133">Transmembrane helix</keyword>
<dbReference type="SUPFAM" id="SSF51206">
    <property type="entry name" value="cAMP-binding domain-like"/>
    <property type="match status" value="1"/>
</dbReference>
<sequence>MPVMKGLLAPQNTFLDTIATRFDGTHSNFLLGNAQGHRGYPIVYCSDGFCELTGFTRTEVMQKNCTCHFLYGADTSERVAQQMEKALEGREEYQAEVHFYKKNGSAFWCLLDIVPIKNEKGEMVLFLFSFKDITDTYGRGHCNSRKEVSEDKRRRRKSSYHFMEARRRGRTMLYQLTTQFSGGKGEVNLGTSMVDKPSMPEYKVTAVEKSRFILLHYSMSKALWDWLILLATFYVAVTVPYSVSFMPYDHAVAGARYTVISDVVVEMLFILDIILNFRTTYVSKSGQVEYEPRSICIHYSTTWFIVDLVAIMPFDLLYAFNIPVTSYVHLLKTIRLLRLLRLLQKLDRYSQYTAIVLTLLMSVFALLAHWMACIWYMIGRSDMQSNDNWSIGWLHELGKRLDKPFVNSTIGGPTLHSTYITALYFTLTSLTSVGFGNVCANTDAEKIFSICTMLIGALMHGLVFGNVTAIIQRMYSRRSYYHTRMKDLKEFTRVHCLPQQLKQRMLEYYQTTWSVNHGIDTNELLHDFPDELRADIAMHLHKDILQLPVFTGASRGCLRSLSLNIKTSFCVPGEYLIRQGDALQSNYYVCSGSLEVLKDSMVLAILGKGDLIGSDLPGTEQVIKTNADVKALTYCDLQYISLRGLREVLDLYPEYGSVYAADINKNLTYNLREGSQSEDGPDEDARLPSVVKTKGNDPDGSFLHSPAARFRRNLLLPNFNNPVRRTSLGNLLGDELRQFNALRRCRSPNLSRGAHGQNPSPQPPKKQEHGSSGPPGASASAPSETGAEQRPAKLLIPTVTCYGPPDLSPRVVDGIEDNGHAFHFNVEHGRSAAAAAAAQESAQTNAALLQESEDVRQSISLLNQKMGALNQEVSELTKGLHHMMHLLQAYLSLHHYKAPCPYSMHMMSSSAAGPNAATQHNLAPTYHVCNTPGANDGLGHQSVSPAVRGAADETLTEGHAQSSGPGADSGPSRPGSCHSCESLTPPLWTSSSLPGHNSSCLFPRAPAAASASALLEPSPSSSSHLYLSCDSHLNLSHASHEDVGVMISAPAAENLLQDSIFQIEDPHPSMQPVSASPPPSARHPLGPPSDSQTPRSDALEPDLPLGHPSASEHPSLECLLGAAGSVESRDSESVSSQRSSNGFHTVSTEQSWCQDLTD</sequence>
<dbReference type="FunFam" id="3.30.450.20:FF:000001">
    <property type="entry name" value="Potassium voltage-gated channel subfamily H member 7"/>
    <property type="match status" value="1"/>
</dbReference>
<dbReference type="FunFam" id="2.60.120.10:FF:000014">
    <property type="entry name" value="Potassium voltage-gated channel, subfamily H (Eag-related), member 4"/>
    <property type="match status" value="1"/>
</dbReference>
<dbReference type="CDD" id="cd00038">
    <property type="entry name" value="CAP_ED"/>
    <property type="match status" value="1"/>
</dbReference>
<dbReference type="Pfam" id="PF00520">
    <property type="entry name" value="Ion_trans"/>
    <property type="match status" value="1"/>
</dbReference>
<dbReference type="OrthoDB" id="426293at2759"/>
<evidence type="ECO:0000256" key="9">
    <source>
        <dbReference type="ARBA" id="ARBA00022989"/>
    </source>
</evidence>
<feature type="transmembrane region" description="Helical" evidence="24">
    <location>
        <begin position="255"/>
        <end position="275"/>
    </location>
</feature>
<keyword evidence="22" id="KW-0175">Coiled coil</keyword>
<dbReference type="Pfam" id="PF13426">
    <property type="entry name" value="PAS_9"/>
    <property type="match status" value="1"/>
</dbReference>
<keyword evidence="3" id="KW-0813">Transport</keyword>
<dbReference type="InterPro" id="IPR018490">
    <property type="entry name" value="cNMP-bd_dom_sf"/>
</dbReference>
<name>A0A6P7L9J2_BETSP</name>
<evidence type="ECO:0000256" key="5">
    <source>
        <dbReference type="ARBA" id="ARBA00022692"/>
    </source>
</evidence>
<dbReference type="GO" id="GO:0005249">
    <property type="term" value="F:voltage-gated potassium channel activity"/>
    <property type="evidence" value="ECO:0007669"/>
    <property type="project" value="InterPro"/>
</dbReference>
<evidence type="ECO:0000256" key="12">
    <source>
        <dbReference type="ARBA" id="ARBA00023180"/>
    </source>
</evidence>
<evidence type="ECO:0000256" key="4">
    <source>
        <dbReference type="ARBA" id="ARBA00022538"/>
    </source>
</evidence>
<dbReference type="SUPFAM" id="SSF55785">
    <property type="entry name" value="PYP-like sensor domain (PAS domain)"/>
    <property type="match status" value="1"/>
</dbReference>
<dbReference type="PROSITE" id="PS50112">
    <property type="entry name" value="PAS"/>
    <property type="match status" value="1"/>
</dbReference>
<feature type="region of interest" description="Disordered" evidence="23">
    <location>
        <begin position="672"/>
        <end position="704"/>
    </location>
</feature>
<dbReference type="Gene3D" id="1.10.1200.260">
    <property type="match status" value="1"/>
</dbReference>